<dbReference type="InterPro" id="IPR013022">
    <property type="entry name" value="Xyl_isomerase-like_TIM-brl"/>
</dbReference>
<sequence length="281" mass="31215">MNKLVVGVNTAMFDGLDADVAFYSIREAGFHYVELAYNQGYAGNLSPALFSENNARYIRDMLDKHQLRTQAMGATMNLGAQDAVAQFTQRIRFAAMIGATFLPACIGKKADRQRIVANLKMLAPIANDHQCVICIENGGDPDNDVFRLAEDGFALLEEINSPAVAFNVDAGNIVSLCSGTNAIEEAIAMLPGSRYCHIKDVLKRHGEYFFPAIGKGELDYRPLLKVLEMHSIPCSLEIPLRMHRQRDTYPHRAAEPVSPETSLLVLRQSREALERWLGYPL</sequence>
<dbReference type="RefSeq" id="WP_023653914.1">
    <property type="nucleotide sequence ID" value="NZ_CAHS01000006.1"/>
</dbReference>
<evidence type="ECO:0000313" key="2">
    <source>
        <dbReference type="EMBL" id="CCG86084.1"/>
    </source>
</evidence>
<evidence type="ECO:0000259" key="1">
    <source>
        <dbReference type="Pfam" id="PF01261"/>
    </source>
</evidence>
<dbReference type="GO" id="GO:0016853">
    <property type="term" value="F:isomerase activity"/>
    <property type="evidence" value="ECO:0007669"/>
    <property type="project" value="UniProtKB-KW"/>
</dbReference>
<dbReference type="PANTHER" id="PTHR12110">
    <property type="entry name" value="HYDROXYPYRUVATE ISOMERASE"/>
    <property type="match status" value="1"/>
</dbReference>
<name>V5Z504_9GAMM</name>
<protein>
    <submittedName>
        <fullName evidence="2">Xylose isomerase domain-containing protein</fullName>
    </submittedName>
</protein>
<dbReference type="OrthoDB" id="7914296at2"/>
<comment type="caution">
    <text evidence="2">The sequence shown here is derived from an EMBL/GenBank/DDBJ whole genome shotgun (WGS) entry which is preliminary data.</text>
</comment>
<feature type="domain" description="Xylose isomerase-like TIM barrel" evidence="1">
    <location>
        <begin position="25"/>
        <end position="240"/>
    </location>
</feature>
<dbReference type="InterPro" id="IPR036237">
    <property type="entry name" value="Xyl_isomerase-like_sf"/>
</dbReference>
<dbReference type="AlphaFoldDB" id="V5Z504"/>
<dbReference type="EMBL" id="CAHS01000006">
    <property type="protein sequence ID" value="CCG86084.1"/>
    <property type="molecule type" value="Genomic_DNA"/>
</dbReference>
<dbReference type="Pfam" id="PF01261">
    <property type="entry name" value="AP_endonuc_2"/>
    <property type="match status" value="1"/>
</dbReference>
<keyword evidence="2" id="KW-0413">Isomerase</keyword>
<reference evidence="2 3" key="1">
    <citation type="journal article" date="2013" name="Syst. Appl. Microbiol.">
        <title>Phylogenetic position and virulence apparatus of the pear flower necrosis pathogen Erwinia piriflorinigrans CFBP 5888T as assessed by comparative genomics.</title>
        <authorList>
            <person name="Smits T.H."/>
            <person name="Rezzonico F."/>
            <person name="Lopez M.M."/>
            <person name="Blom J."/>
            <person name="Goesmann A."/>
            <person name="Frey J.E."/>
            <person name="Duffy B."/>
        </authorList>
    </citation>
    <scope>NUCLEOTIDE SEQUENCE [LARGE SCALE GENOMIC DNA]</scope>
    <source>
        <strain evidence="3">CFBP5888</strain>
    </source>
</reference>
<proteinExistence type="predicted"/>
<accession>V5Z504</accession>
<gene>
    <name evidence="2" type="ORF">EPIR_0719</name>
</gene>
<dbReference type="Proteomes" id="UP000018217">
    <property type="component" value="Unassembled WGS sequence"/>
</dbReference>
<dbReference type="InterPro" id="IPR050312">
    <property type="entry name" value="IolE/XylAMocC-like"/>
</dbReference>
<dbReference type="STRING" id="1161919.EPIR_0719"/>
<keyword evidence="3" id="KW-1185">Reference proteome</keyword>
<dbReference type="Gene3D" id="3.20.20.150">
    <property type="entry name" value="Divalent-metal-dependent TIM barrel enzymes"/>
    <property type="match status" value="1"/>
</dbReference>
<dbReference type="PANTHER" id="PTHR12110:SF53">
    <property type="entry name" value="BLR5974 PROTEIN"/>
    <property type="match status" value="1"/>
</dbReference>
<evidence type="ECO:0000313" key="3">
    <source>
        <dbReference type="Proteomes" id="UP000018217"/>
    </source>
</evidence>
<organism evidence="2 3">
    <name type="scientific">Erwinia piriflorinigrans CFBP 5888</name>
    <dbReference type="NCBI Taxonomy" id="1161919"/>
    <lineage>
        <taxon>Bacteria</taxon>
        <taxon>Pseudomonadati</taxon>
        <taxon>Pseudomonadota</taxon>
        <taxon>Gammaproteobacteria</taxon>
        <taxon>Enterobacterales</taxon>
        <taxon>Erwiniaceae</taxon>
        <taxon>Erwinia</taxon>
    </lineage>
</organism>
<dbReference type="SUPFAM" id="SSF51658">
    <property type="entry name" value="Xylose isomerase-like"/>
    <property type="match status" value="1"/>
</dbReference>